<reference evidence="15 16" key="1">
    <citation type="submission" date="2023-05" db="EMBL/GenBank/DDBJ databases">
        <title>Novel species of genus Flectobacillus isolated from stream in China.</title>
        <authorList>
            <person name="Lu H."/>
        </authorList>
    </citation>
    <scope>NUCLEOTIDE SEQUENCE [LARGE SCALE GENOMIC DNA]</scope>
    <source>
        <strain evidence="15 16">DC10W</strain>
    </source>
</reference>
<evidence type="ECO:0000256" key="7">
    <source>
        <dbReference type="ARBA" id="ARBA00023136"/>
    </source>
</evidence>
<comment type="similarity">
    <text evidence="10 11">Belongs to the TonB-dependent receptor family.</text>
</comment>
<comment type="caution">
    <text evidence="15">The sequence shown here is derived from an EMBL/GenBank/DDBJ whole genome shotgun (WGS) entry which is preliminary data.</text>
</comment>
<dbReference type="Pfam" id="PF13715">
    <property type="entry name" value="CarbopepD_reg_2"/>
    <property type="match status" value="1"/>
</dbReference>
<protein>
    <submittedName>
        <fullName evidence="15">TonB-dependent receptor</fullName>
    </submittedName>
</protein>
<keyword evidence="16" id="KW-1185">Reference proteome</keyword>
<evidence type="ECO:0000256" key="12">
    <source>
        <dbReference type="SAM" id="SignalP"/>
    </source>
</evidence>
<dbReference type="InterPro" id="IPR000531">
    <property type="entry name" value="Beta-barrel_TonB"/>
</dbReference>
<feature type="signal peptide" evidence="12">
    <location>
        <begin position="1"/>
        <end position="18"/>
    </location>
</feature>
<proteinExistence type="inferred from homology"/>
<dbReference type="Gene3D" id="2.40.170.20">
    <property type="entry name" value="TonB-dependent receptor, beta-barrel domain"/>
    <property type="match status" value="1"/>
</dbReference>
<dbReference type="EMBL" id="JASHID010000008">
    <property type="protein sequence ID" value="MDI9865194.1"/>
    <property type="molecule type" value="Genomic_DNA"/>
</dbReference>
<sequence>MKKLLLLLAILYSIGTQAQVRLQGNVIASDTKEEIIGANLYLVELRRGTLSQSAGKFSFEEVKKGSYMLQISHIGYKTFTQKISIKSDSTFEIALTPSAVSLEEVIVSGSASKTVVKESPIPIAALSKTQWLQSGSTNLVDAISKLPGMSQITTGATLSKPIIRGLGFNRVITMHDGVRQEDNQWGEEHSLHIDEYSIDRYEIIRGAGSLMYGSDGIGGVMSVISILPAENTPLAGNILYNYQSNQGFHGVSGTLVHNQNGLLWQARFSMKDGQNYQNKYDGRVWGSNFNELNFSGIVGVQKKWGYSRLYFSKFGQNINIIDGQRDSQGHFVKAILENGEEKLVTVSSQELEGRAINPSNSQALSNYKWTSSSLFQLGASSLSFVFSYTQNHRREYGNIFRPSEPDLYFFLQNYYYDIRLHLSERNQWETSIGSNGLWQNMNNKGNETLYPNFNLADKGVFVFSKKKWNNWIVSGGLRYDYRQLNISQLYVDANGKFQTSPQGAVEERFSGLSNSYSNITGSLGVVYKLNSNLSLRTNTARGFRAPSVPELSSNGEHAGTYRYEIGNVNQKSEVSLQTDIGFTWENRQWYLDVSWFRNQIQHYTYSERVQAPNGKDSLINQVPVFRYVQGNALLQGLEATFNFTPVPWLSFNQSYSMVKGINQQATNDSSKYLPFMPPARWISQVKWSKKTWGRYLENVYFLAELEHHQTQNQVLLAYNTETITPAYTLVNLGTGMTWRNKDKKTIASLYINVNNLFDLAYQNHQSRLKYLDTNPTTQRRGVYNMGRNASIKLVVPIH</sequence>
<dbReference type="InterPro" id="IPR037066">
    <property type="entry name" value="Plug_dom_sf"/>
</dbReference>
<dbReference type="InterPro" id="IPR039426">
    <property type="entry name" value="TonB-dep_rcpt-like"/>
</dbReference>
<dbReference type="PROSITE" id="PS52016">
    <property type="entry name" value="TONB_DEPENDENT_REC_3"/>
    <property type="match status" value="1"/>
</dbReference>
<evidence type="ECO:0000313" key="15">
    <source>
        <dbReference type="EMBL" id="MDI9865194.1"/>
    </source>
</evidence>
<evidence type="ECO:0000256" key="9">
    <source>
        <dbReference type="ARBA" id="ARBA00023237"/>
    </source>
</evidence>
<evidence type="ECO:0000256" key="4">
    <source>
        <dbReference type="ARBA" id="ARBA00022692"/>
    </source>
</evidence>
<evidence type="ECO:0000256" key="1">
    <source>
        <dbReference type="ARBA" id="ARBA00004571"/>
    </source>
</evidence>
<evidence type="ECO:0000259" key="13">
    <source>
        <dbReference type="Pfam" id="PF00593"/>
    </source>
</evidence>
<dbReference type="PANTHER" id="PTHR30069">
    <property type="entry name" value="TONB-DEPENDENT OUTER MEMBRANE RECEPTOR"/>
    <property type="match status" value="1"/>
</dbReference>
<dbReference type="Pfam" id="PF00593">
    <property type="entry name" value="TonB_dep_Rec_b-barrel"/>
    <property type="match status" value="1"/>
</dbReference>
<evidence type="ECO:0000256" key="10">
    <source>
        <dbReference type="PROSITE-ProRule" id="PRU01360"/>
    </source>
</evidence>
<organism evidence="15 16">
    <name type="scientific">Flectobacillus longus</name>
    <dbReference type="NCBI Taxonomy" id="2984207"/>
    <lineage>
        <taxon>Bacteria</taxon>
        <taxon>Pseudomonadati</taxon>
        <taxon>Bacteroidota</taxon>
        <taxon>Cytophagia</taxon>
        <taxon>Cytophagales</taxon>
        <taxon>Flectobacillaceae</taxon>
        <taxon>Flectobacillus</taxon>
    </lineage>
</organism>
<evidence type="ECO:0000256" key="2">
    <source>
        <dbReference type="ARBA" id="ARBA00022448"/>
    </source>
</evidence>
<evidence type="ECO:0000256" key="3">
    <source>
        <dbReference type="ARBA" id="ARBA00022452"/>
    </source>
</evidence>
<evidence type="ECO:0000256" key="5">
    <source>
        <dbReference type="ARBA" id="ARBA00022729"/>
    </source>
</evidence>
<evidence type="ECO:0000256" key="8">
    <source>
        <dbReference type="ARBA" id="ARBA00023170"/>
    </source>
</evidence>
<dbReference type="SUPFAM" id="SSF49464">
    <property type="entry name" value="Carboxypeptidase regulatory domain-like"/>
    <property type="match status" value="1"/>
</dbReference>
<dbReference type="RefSeq" id="WP_283370237.1">
    <property type="nucleotide sequence ID" value="NZ_JASHID010000008.1"/>
</dbReference>
<dbReference type="InterPro" id="IPR012910">
    <property type="entry name" value="Plug_dom"/>
</dbReference>
<evidence type="ECO:0000313" key="16">
    <source>
        <dbReference type="Proteomes" id="UP001236569"/>
    </source>
</evidence>
<gene>
    <name evidence="15" type="ORF">QM480_12720</name>
</gene>
<keyword evidence="8 15" id="KW-0675">Receptor</keyword>
<comment type="subcellular location">
    <subcellularLocation>
        <location evidence="1 10">Cell outer membrane</location>
        <topology evidence="1 10">Multi-pass membrane protein</topology>
    </subcellularLocation>
</comment>
<dbReference type="Proteomes" id="UP001236569">
    <property type="component" value="Unassembled WGS sequence"/>
</dbReference>
<feature type="domain" description="TonB-dependent receptor plug" evidence="14">
    <location>
        <begin position="117"/>
        <end position="220"/>
    </location>
</feature>
<keyword evidence="7 10" id="KW-0472">Membrane</keyword>
<dbReference type="SUPFAM" id="SSF56935">
    <property type="entry name" value="Porins"/>
    <property type="match status" value="1"/>
</dbReference>
<feature type="chain" id="PRO_5047452762" evidence="12">
    <location>
        <begin position="19"/>
        <end position="798"/>
    </location>
</feature>
<keyword evidence="2 10" id="KW-0813">Transport</keyword>
<evidence type="ECO:0000256" key="6">
    <source>
        <dbReference type="ARBA" id="ARBA00023077"/>
    </source>
</evidence>
<keyword evidence="9 10" id="KW-0998">Cell outer membrane</keyword>
<accession>A0ABT6YP32</accession>
<feature type="domain" description="TonB-dependent receptor-like beta-barrel" evidence="13">
    <location>
        <begin position="360"/>
        <end position="756"/>
    </location>
</feature>
<dbReference type="Gene3D" id="2.60.40.1120">
    <property type="entry name" value="Carboxypeptidase-like, regulatory domain"/>
    <property type="match status" value="1"/>
</dbReference>
<dbReference type="InterPro" id="IPR008969">
    <property type="entry name" value="CarboxyPept-like_regulatory"/>
</dbReference>
<dbReference type="PANTHER" id="PTHR30069:SF29">
    <property type="entry name" value="HEMOGLOBIN AND HEMOGLOBIN-HAPTOGLOBIN-BINDING PROTEIN 1-RELATED"/>
    <property type="match status" value="1"/>
</dbReference>
<keyword evidence="3 10" id="KW-1134">Transmembrane beta strand</keyword>
<keyword evidence="4 10" id="KW-0812">Transmembrane</keyword>
<dbReference type="InterPro" id="IPR036942">
    <property type="entry name" value="Beta-barrel_TonB_sf"/>
</dbReference>
<dbReference type="Pfam" id="PF07715">
    <property type="entry name" value="Plug"/>
    <property type="match status" value="1"/>
</dbReference>
<dbReference type="Gene3D" id="2.170.130.10">
    <property type="entry name" value="TonB-dependent receptor, plug domain"/>
    <property type="match status" value="1"/>
</dbReference>
<keyword evidence="6 11" id="KW-0798">TonB box</keyword>
<keyword evidence="5 12" id="KW-0732">Signal</keyword>
<evidence type="ECO:0000256" key="11">
    <source>
        <dbReference type="RuleBase" id="RU003357"/>
    </source>
</evidence>
<evidence type="ECO:0000259" key="14">
    <source>
        <dbReference type="Pfam" id="PF07715"/>
    </source>
</evidence>
<name>A0ABT6YP32_9BACT</name>